<sequence>MSATQHCKFREMTCLLSVVLQNAKQDSTLNGILEQRVKRVHIEFFPIANQRKPHVVLRLILYECGNVLALQDDGRWETAGSCMFDSNNRKQTDGLDPGVIFRVHKVFRSQAWEMHKDSIISFIYDVEPVHTIREYICVILGTHKVLPEGHISILSLFELTIVAEKTLDGCRDIVSQWVIRLHRMGYMKWIADRAMLDDKVECEHFPREFHNFISMGFTNLRTGLNKFDAVPQVEMTGDNIAMRFGRFQDPAVERIIRYGDYTLPYVYPAKTTTCTRHDCLIVPSQSTTLDSSQKYSLNM</sequence>
<dbReference type="Proteomes" id="UP000766486">
    <property type="component" value="Unassembled WGS sequence"/>
</dbReference>
<evidence type="ECO:0000313" key="2">
    <source>
        <dbReference type="Proteomes" id="UP000766486"/>
    </source>
</evidence>
<evidence type="ECO:0000313" key="1">
    <source>
        <dbReference type="EMBL" id="VUC29189.1"/>
    </source>
</evidence>
<proteinExistence type="predicted"/>
<dbReference type="EMBL" id="CABFNS010000798">
    <property type="protein sequence ID" value="VUC29189.1"/>
    <property type="molecule type" value="Genomic_DNA"/>
</dbReference>
<organism evidence="1 2">
    <name type="scientific">Bionectria ochroleuca</name>
    <name type="common">Gliocladium roseum</name>
    <dbReference type="NCBI Taxonomy" id="29856"/>
    <lineage>
        <taxon>Eukaryota</taxon>
        <taxon>Fungi</taxon>
        <taxon>Dikarya</taxon>
        <taxon>Ascomycota</taxon>
        <taxon>Pezizomycotina</taxon>
        <taxon>Sordariomycetes</taxon>
        <taxon>Hypocreomycetidae</taxon>
        <taxon>Hypocreales</taxon>
        <taxon>Bionectriaceae</taxon>
        <taxon>Clonostachys</taxon>
    </lineage>
</organism>
<protein>
    <recommendedName>
        <fullName evidence="3">Fungal-type protein kinase domain-containing protein</fullName>
    </recommendedName>
</protein>
<accession>A0ABY6UDH1</accession>
<evidence type="ECO:0008006" key="3">
    <source>
        <dbReference type="Google" id="ProtNLM"/>
    </source>
</evidence>
<name>A0ABY6UDH1_BIOOC</name>
<keyword evidence="2" id="KW-1185">Reference proteome</keyword>
<comment type="caution">
    <text evidence="1">The sequence shown here is derived from an EMBL/GenBank/DDBJ whole genome shotgun (WGS) entry which is preliminary data.</text>
</comment>
<gene>
    <name evidence="1" type="ORF">CLO192961_LOCUS252242</name>
</gene>
<reference evidence="1 2" key="1">
    <citation type="submission" date="2019-06" db="EMBL/GenBank/DDBJ databases">
        <authorList>
            <person name="Broberg M."/>
        </authorList>
    </citation>
    <scope>NUCLEOTIDE SEQUENCE [LARGE SCALE GENOMIC DNA]</scope>
</reference>